<dbReference type="InterPro" id="IPR050213">
    <property type="entry name" value="GST_superfamily"/>
</dbReference>
<dbReference type="InterPro" id="IPR010987">
    <property type="entry name" value="Glutathione-S-Trfase_C-like"/>
</dbReference>
<dbReference type="InterPro" id="IPR036249">
    <property type="entry name" value="Thioredoxin-like_sf"/>
</dbReference>
<comment type="catalytic activity">
    <reaction evidence="4">
        <text>RX + glutathione = an S-substituted glutathione + a halide anion + H(+)</text>
        <dbReference type="Rhea" id="RHEA:16437"/>
        <dbReference type="ChEBI" id="CHEBI:15378"/>
        <dbReference type="ChEBI" id="CHEBI:16042"/>
        <dbReference type="ChEBI" id="CHEBI:17792"/>
        <dbReference type="ChEBI" id="CHEBI:57925"/>
        <dbReference type="ChEBI" id="CHEBI:90779"/>
        <dbReference type="EC" id="2.5.1.18"/>
    </reaction>
</comment>
<dbReference type="InterPro" id="IPR004046">
    <property type="entry name" value="GST_C"/>
</dbReference>
<evidence type="ECO:0000259" key="7">
    <source>
        <dbReference type="PROSITE" id="PS50405"/>
    </source>
</evidence>
<evidence type="ECO:0000256" key="5">
    <source>
        <dbReference type="ARBA" id="ARBA00078118"/>
    </source>
</evidence>
<dbReference type="OMA" id="QDFEDEA"/>
<accession>A0A8R1DXE1</accession>
<dbReference type="CDD" id="cd03192">
    <property type="entry name" value="GST_C_Sigma_like"/>
    <property type="match status" value="1"/>
</dbReference>
<dbReference type="AlphaFoldDB" id="A0A8R1DXE1"/>
<dbReference type="SUPFAM" id="SSF47616">
    <property type="entry name" value="GST C-terminal domain-like"/>
    <property type="match status" value="1"/>
</dbReference>
<dbReference type="EnsemblMetazoa" id="CJA14947.1">
    <property type="protein sequence ID" value="CJA14947.1"/>
    <property type="gene ID" value="WBGene00134151"/>
</dbReference>
<dbReference type="InterPro" id="IPR036282">
    <property type="entry name" value="Glutathione-S-Trfase_C_sf"/>
</dbReference>
<dbReference type="Pfam" id="PF02798">
    <property type="entry name" value="GST_N"/>
    <property type="match status" value="1"/>
</dbReference>
<name>A0A8R1DXE1_CAEJA</name>
<dbReference type="PROSITE" id="PS50405">
    <property type="entry name" value="GST_CTER"/>
    <property type="match status" value="1"/>
</dbReference>
<dbReference type="Pfam" id="PF14497">
    <property type="entry name" value="GST_C_3"/>
    <property type="match status" value="1"/>
</dbReference>
<reference evidence="9" key="1">
    <citation type="submission" date="2010-08" db="EMBL/GenBank/DDBJ databases">
        <authorList>
            <consortium name="Caenorhabditis japonica Sequencing Consortium"/>
            <person name="Wilson R.K."/>
        </authorList>
    </citation>
    <scope>NUCLEOTIDE SEQUENCE [LARGE SCALE GENOMIC DNA]</scope>
    <source>
        <strain evidence="9">DF5081</strain>
    </source>
</reference>
<dbReference type="SFLD" id="SFLDG00363">
    <property type="entry name" value="AMPS_(cytGST):_Alpha-__Mu-__Pi"/>
    <property type="match status" value="1"/>
</dbReference>
<dbReference type="SFLD" id="SFLDG01205">
    <property type="entry name" value="AMPS.1"/>
    <property type="match status" value="1"/>
</dbReference>
<sequence length="206" mass="23447">MVHYKLAYFPLRFRAEVIRQIFAFAGQDFEDEAVGFDQWPALKQDTPFGQLPVLYVDGKPLGQTYAIARYLAKQFGLAGKTSIEETEVDALADQFKDYSKDIHPYFSVLIGLGTGDLDQLRADVFVPNFKRHFAIFEKVLAASSSGFLVGDSLSWVDLLLAQHVQCVLEKDLAVIEEFGKVLAHRKKVQNLERIKQWIAKRPDYPF</sequence>
<feature type="domain" description="GST N-terminal" evidence="6">
    <location>
        <begin position="2"/>
        <end position="79"/>
    </location>
</feature>
<evidence type="ECO:0000256" key="4">
    <source>
        <dbReference type="ARBA" id="ARBA00047960"/>
    </source>
</evidence>
<dbReference type="Gene3D" id="3.40.30.10">
    <property type="entry name" value="Glutaredoxin"/>
    <property type="match status" value="1"/>
</dbReference>
<organism evidence="8 9">
    <name type="scientific">Caenorhabditis japonica</name>
    <dbReference type="NCBI Taxonomy" id="281687"/>
    <lineage>
        <taxon>Eukaryota</taxon>
        <taxon>Metazoa</taxon>
        <taxon>Ecdysozoa</taxon>
        <taxon>Nematoda</taxon>
        <taxon>Chromadorea</taxon>
        <taxon>Rhabditida</taxon>
        <taxon>Rhabditina</taxon>
        <taxon>Rhabditomorpha</taxon>
        <taxon>Rhabditoidea</taxon>
        <taxon>Rhabditidae</taxon>
        <taxon>Peloderinae</taxon>
        <taxon>Caenorhabditis</taxon>
    </lineage>
</organism>
<evidence type="ECO:0000313" key="8">
    <source>
        <dbReference type="EnsemblMetazoa" id="CJA14947.1"/>
    </source>
</evidence>
<dbReference type="GO" id="GO:0006749">
    <property type="term" value="P:glutathione metabolic process"/>
    <property type="evidence" value="ECO:0007669"/>
    <property type="project" value="TreeGrafter"/>
</dbReference>
<evidence type="ECO:0000256" key="2">
    <source>
        <dbReference type="ARBA" id="ARBA00022679"/>
    </source>
</evidence>
<dbReference type="FunFam" id="3.40.30.10:FF:000035">
    <property type="entry name" value="hematopoietic prostaglandin D synthase"/>
    <property type="match status" value="1"/>
</dbReference>
<comment type="similarity">
    <text evidence="3">Belongs to the GST superfamily. Sigma family.</text>
</comment>
<dbReference type="CDD" id="cd03039">
    <property type="entry name" value="GST_N_Sigma_like"/>
    <property type="match status" value="1"/>
</dbReference>
<dbReference type="EC" id="2.5.1.18" evidence="1"/>
<reference evidence="8" key="2">
    <citation type="submission" date="2022-06" db="UniProtKB">
        <authorList>
            <consortium name="EnsemblMetazoa"/>
        </authorList>
    </citation>
    <scope>IDENTIFICATION</scope>
    <source>
        <strain evidence="8">DF5081</strain>
    </source>
</reference>
<keyword evidence="9" id="KW-1185">Reference proteome</keyword>
<evidence type="ECO:0000256" key="1">
    <source>
        <dbReference type="ARBA" id="ARBA00012452"/>
    </source>
</evidence>
<dbReference type="SFLD" id="SFLDS00019">
    <property type="entry name" value="Glutathione_Transferase_(cytos"/>
    <property type="match status" value="1"/>
</dbReference>
<protein>
    <recommendedName>
        <fullName evidence="1">glutathione transferase</fullName>
        <ecNumber evidence="1">2.5.1.18</ecNumber>
    </recommendedName>
    <alternativeName>
        <fullName evidence="5">GST class-sigma</fullName>
    </alternativeName>
</protein>
<feature type="domain" description="GST C-terminal" evidence="7">
    <location>
        <begin position="81"/>
        <end position="206"/>
    </location>
</feature>
<evidence type="ECO:0000256" key="3">
    <source>
        <dbReference type="ARBA" id="ARBA00038317"/>
    </source>
</evidence>
<dbReference type="Gene3D" id="1.20.1050.10">
    <property type="match status" value="1"/>
</dbReference>
<keyword evidence="2" id="KW-0808">Transferase</keyword>
<dbReference type="InterPro" id="IPR040079">
    <property type="entry name" value="Glutathione_S-Trfase"/>
</dbReference>
<proteinExistence type="inferred from homology"/>
<dbReference type="FunFam" id="1.20.1050.10:FF:000031">
    <property type="entry name" value="Glutathione S-Transferase"/>
    <property type="match status" value="1"/>
</dbReference>
<evidence type="ECO:0000313" key="9">
    <source>
        <dbReference type="Proteomes" id="UP000005237"/>
    </source>
</evidence>
<dbReference type="InterPro" id="IPR004045">
    <property type="entry name" value="Glutathione_S-Trfase_N"/>
</dbReference>
<dbReference type="GO" id="GO:0004364">
    <property type="term" value="F:glutathione transferase activity"/>
    <property type="evidence" value="ECO:0007669"/>
    <property type="project" value="UniProtKB-EC"/>
</dbReference>
<dbReference type="PANTHER" id="PTHR11571:SF160">
    <property type="entry name" value="GLUTATHIONE S-TRANSFERASE 6-RELATED"/>
    <property type="match status" value="1"/>
</dbReference>
<dbReference type="GO" id="GO:0005737">
    <property type="term" value="C:cytoplasm"/>
    <property type="evidence" value="ECO:0007669"/>
    <property type="project" value="UniProtKB-ARBA"/>
</dbReference>
<dbReference type="Proteomes" id="UP000005237">
    <property type="component" value="Unassembled WGS sequence"/>
</dbReference>
<dbReference type="PANTHER" id="PTHR11571">
    <property type="entry name" value="GLUTATHIONE S-TRANSFERASE"/>
    <property type="match status" value="1"/>
</dbReference>
<dbReference type="GO" id="GO:0004602">
    <property type="term" value="F:glutathione peroxidase activity"/>
    <property type="evidence" value="ECO:0007669"/>
    <property type="project" value="UniProtKB-ARBA"/>
</dbReference>
<dbReference type="PROSITE" id="PS50404">
    <property type="entry name" value="GST_NTER"/>
    <property type="match status" value="1"/>
</dbReference>
<dbReference type="SUPFAM" id="SSF52833">
    <property type="entry name" value="Thioredoxin-like"/>
    <property type="match status" value="1"/>
</dbReference>
<evidence type="ECO:0000259" key="6">
    <source>
        <dbReference type="PROSITE" id="PS50404"/>
    </source>
</evidence>